<evidence type="ECO:0000313" key="1">
    <source>
        <dbReference type="EMBL" id="GCE96169.1"/>
    </source>
</evidence>
<keyword evidence="2" id="KW-1185">Reference proteome</keyword>
<dbReference type="EMBL" id="BIMW01000174">
    <property type="protein sequence ID" value="GCE96169.1"/>
    <property type="molecule type" value="Genomic_DNA"/>
</dbReference>
<gene>
    <name evidence="1" type="ORF">NIES46_42370</name>
</gene>
<name>A0A5M3TF54_LIMPL</name>
<sequence length="35" mass="4050">MKRKQVMVLSLHYPEPEKCRVNVSVENLVDTPLPV</sequence>
<evidence type="ECO:0000313" key="2">
    <source>
        <dbReference type="Proteomes" id="UP000326169"/>
    </source>
</evidence>
<protein>
    <submittedName>
        <fullName evidence="1">Uncharacterized protein</fullName>
    </submittedName>
</protein>
<dbReference type="Proteomes" id="UP000326169">
    <property type="component" value="Unassembled WGS sequence"/>
</dbReference>
<reference evidence="1 2" key="1">
    <citation type="journal article" date="2019" name="J Genomics">
        <title>The Draft Genome of a Hydrogen-producing Cyanobacterium, Arthrospira platensis NIES-46.</title>
        <authorList>
            <person name="Suzuki S."/>
            <person name="Yamaguchi H."/>
            <person name="Kawachi M."/>
        </authorList>
    </citation>
    <scope>NUCLEOTIDE SEQUENCE [LARGE SCALE GENOMIC DNA]</scope>
    <source>
        <strain evidence="1 2">NIES-46</strain>
    </source>
</reference>
<comment type="caution">
    <text evidence="1">The sequence shown here is derived from an EMBL/GenBank/DDBJ whole genome shotgun (WGS) entry which is preliminary data.</text>
</comment>
<proteinExistence type="predicted"/>
<organism evidence="1 2">
    <name type="scientific">Limnospira platensis NIES-46</name>
    <dbReference type="NCBI Taxonomy" id="1236695"/>
    <lineage>
        <taxon>Bacteria</taxon>
        <taxon>Bacillati</taxon>
        <taxon>Cyanobacteriota</taxon>
        <taxon>Cyanophyceae</taxon>
        <taxon>Oscillatoriophycideae</taxon>
        <taxon>Oscillatoriales</taxon>
        <taxon>Sirenicapillariaceae</taxon>
        <taxon>Limnospira</taxon>
    </lineage>
</organism>
<accession>A0A5M3TF54</accession>